<evidence type="ECO:0000313" key="3">
    <source>
        <dbReference type="Proteomes" id="UP001218188"/>
    </source>
</evidence>
<dbReference type="AlphaFoldDB" id="A0AAD6T2I8"/>
<comment type="caution">
    <text evidence="2">The sequence shown here is derived from an EMBL/GenBank/DDBJ whole genome shotgun (WGS) entry which is preliminary data.</text>
</comment>
<accession>A0AAD6T2I8</accession>
<feature type="transmembrane region" description="Helical" evidence="1">
    <location>
        <begin position="88"/>
        <end position="111"/>
    </location>
</feature>
<keyword evidence="1" id="KW-1133">Transmembrane helix</keyword>
<dbReference type="EMBL" id="JARJCM010000031">
    <property type="protein sequence ID" value="KAJ7038566.1"/>
    <property type="molecule type" value="Genomic_DNA"/>
</dbReference>
<organism evidence="2 3">
    <name type="scientific">Mycena alexandri</name>
    <dbReference type="NCBI Taxonomy" id="1745969"/>
    <lineage>
        <taxon>Eukaryota</taxon>
        <taxon>Fungi</taxon>
        <taxon>Dikarya</taxon>
        <taxon>Basidiomycota</taxon>
        <taxon>Agaricomycotina</taxon>
        <taxon>Agaricomycetes</taxon>
        <taxon>Agaricomycetidae</taxon>
        <taxon>Agaricales</taxon>
        <taxon>Marasmiineae</taxon>
        <taxon>Mycenaceae</taxon>
        <taxon>Mycena</taxon>
    </lineage>
</organism>
<sequence length="216" mass="23828">MCKTKRRFLTAFLLLNIVVHLGFSYASAILVLHFRTSTASATTASNSRSHYMLCDGHYDCDCIALHVSSALKRRLVRNKNITSIIRRLIVLVFTSGVAVASVTLFTLVLMLKQNPGVYFYSTILSSPAYNLQPQHYTVFFFIKGRIYALTIVGSSYAVRNPPESTLTLTSVSLPTTIVSGNFRVGREGDSHTSPQVRSGAAYGHLNPLSALLNVEY</sequence>
<proteinExistence type="predicted"/>
<feature type="transmembrane region" description="Helical" evidence="1">
    <location>
        <begin position="12"/>
        <end position="34"/>
    </location>
</feature>
<evidence type="ECO:0000256" key="1">
    <source>
        <dbReference type="SAM" id="Phobius"/>
    </source>
</evidence>
<name>A0AAD6T2I8_9AGAR</name>
<evidence type="ECO:0000313" key="2">
    <source>
        <dbReference type="EMBL" id="KAJ7038566.1"/>
    </source>
</evidence>
<keyword evidence="3" id="KW-1185">Reference proteome</keyword>
<gene>
    <name evidence="2" type="ORF">C8F04DRAFT_1179580</name>
</gene>
<dbReference type="Proteomes" id="UP001218188">
    <property type="component" value="Unassembled WGS sequence"/>
</dbReference>
<protein>
    <submittedName>
        <fullName evidence="2">Uncharacterized protein</fullName>
    </submittedName>
</protein>
<keyword evidence="1" id="KW-0472">Membrane</keyword>
<reference evidence="2" key="1">
    <citation type="submission" date="2023-03" db="EMBL/GenBank/DDBJ databases">
        <title>Massive genome expansion in bonnet fungi (Mycena s.s.) driven by repeated elements and novel gene families across ecological guilds.</title>
        <authorList>
            <consortium name="Lawrence Berkeley National Laboratory"/>
            <person name="Harder C.B."/>
            <person name="Miyauchi S."/>
            <person name="Viragh M."/>
            <person name="Kuo A."/>
            <person name="Thoen E."/>
            <person name="Andreopoulos B."/>
            <person name="Lu D."/>
            <person name="Skrede I."/>
            <person name="Drula E."/>
            <person name="Henrissat B."/>
            <person name="Morin E."/>
            <person name="Kohler A."/>
            <person name="Barry K."/>
            <person name="LaButti K."/>
            <person name="Morin E."/>
            <person name="Salamov A."/>
            <person name="Lipzen A."/>
            <person name="Mereny Z."/>
            <person name="Hegedus B."/>
            <person name="Baldrian P."/>
            <person name="Stursova M."/>
            <person name="Weitz H."/>
            <person name="Taylor A."/>
            <person name="Grigoriev I.V."/>
            <person name="Nagy L.G."/>
            <person name="Martin F."/>
            <person name="Kauserud H."/>
        </authorList>
    </citation>
    <scope>NUCLEOTIDE SEQUENCE</scope>
    <source>
        <strain evidence="2">CBHHK200</strain>
    </source>
</reference>
<keyword evidence="1" id="KW-0812">Transmembrane</keyword>